<dbReference type="InterPro" id="IPR020094">
    <property type="entry name" value="TruA/RsuA/RluB/E/F_N"/>
</dbReference>
<dbReference type="Proteomes" id="UP000183085">
    <property type="component" value="Unassembled WGS sequence"/>
</dbReference>
<evidence type="ECO:0000256" key="2">
    <source>
        <dbReference type="ARBA" id="ARBA00022884"/>
    </source>
</evidence>
<evidence type="ECO:0000313" key="8">
    <source>
        <dbReference type="Proteomes" id="UP000183085"/>
    </source>
</evidence>
<dbReference type="GO" id="GO:0003723">
    <property type="term" value="F:RNA binding"/>
    <property type="evidence" value="ECO:0007669"/>
    <property type="project" value="UniProtKB-KW"/>
</dbReference>
<dbReference type="InterPro" id="IPR000748">
    <property type="entry name" value="PsdUridine_synth_RsuA/RluB/E/F"/>
</dbReference>
<dbReference type="PROSITE" id="PS50889">
    <property type="entry name" value="S4"/>
    <property type="match status" value="1"/>
</dbReference>
<dbReference type="STRING" id="1817895.AUJ95_01815"/>
<dbReference type="EC" id="5.4.99.-" evidence="5"/>
<dbReference type="Pfam" id="PF01479">
    <property type="entry name" value="S4"/>
    <property type="match status" value="1"/>
</dbReference>
<comment type="similarity">
    <text evidence="1 5">Belongs to the pseudouridine synthase RsuA family.</text>
</comment>
<reference evidence="7 8" key="1">
    <citation type="journal article" date="2016" name="Environ. Microbiol.">
        <title>Genomic resolution of a cold subsurface aquifer community provides metabolic insights for novel microbes adapted to high CO concentrations.</title>
        <authorList>
            <person name="Probst A.J."/>
            <person name="Castelle C.J."/>
            <person name="Singh A."/>
            <person name="Brown C.T."/>
            <person name="Anantharaman K."/>
            <person name="Sharon I."/>
            <person name="Hug L.A."/>
            <person name="Burstein D."/>
            <person name="Emerson J.B."/>
            <person name="Thomas B.C."/>
            <person name="Banfield J.F."/>
        </authorList>
    </citation>
    <scope>NUCLEOTIDE SEQUENCE [LARGE SCALE GENOMIC DNA]</scope>
    <source>
        <strain evidence="7">CG2_30_40_21</strain>
    </source>
</reference>
<dbReference type="PANTHER" id="PTHR47683">
    <property type="entry name" value="PSEUDOURIDINE SYNTHASE FAMILY PROTEIN-RELATED"/>
    <property type="match status" value="1"/>
</dbReference>
<protein>
    <recommendedName>
        <fullName evidence="5">Pseudouridine synthase</fullName>
        <ecNumber evidence="5">5.4.99.-</ecNumber>
    </recommendedName>
</protein>
<dbReference type="InterPro" id="IPR042092">
    <property type="entry name" value="PsdUridine_s_RsuA/RluB/E/F_cat"/>
</dbReference>
<dbReference type="Gene3D" id="3.10.290.10">
    <property type="entry name" value="RNA-binding S4 domain"/>
    <property type="match status" value="1"/>
</dbReference>
<evidence type="ECO:0000256" key="5">
    <source>
        <dbReference type="RuleBase" id="RU003887"/>
    </source>
</evidence>
<feature type="domain" description="RNA-binding S4" evidence="6">
    <location>
        <begin position="3"/>
        <end position="62"/>
    </location>
</feature>
<dbReference type="Gene3D" id="3.30.70.1560">
    <property type="entry name" value="Alpha-L RNA-binding motif"/>
    <property type="match status" value="1"/>
</dbReference>
<name>A0A1J5EBW4_9BACT</name>
<dbReference type="InterPro" id="IPR036986">
    <property type="entry name" value="S4_RNA-bd_sf"/>
</dbReference>
<evidence type="ECO:0000259" key="6">
    <source>
        <dbReference type="SMART" id="SM00363"/>
    </source>
</evidence>
<dbReference type="InterPro" id="IPR020103">
    <property type="entry name" value="PsdUridine_synth_cat_dom_sf"/>
</dbReference>
<dbReference type="CDD" id="cd02870">
    <property type="entry name" value="PseudoU_synth_RsuA_like"/>
    <property type="match status" value="1"/>
</dbReference>
<dbReference type="NCBIfam" id="TIGR00093">
    <property type="entry name" value="pseudouridine synthase"/>
    <property type="match status" value="1"/>
</dbReference>
<evidence type="ECO:0000256" key="4">
    <source>
        <dbReference type="PROSITE-ProRule" id="PRU00182"/>
    </source>
</evidence>
<dbReference type="PROSITE" id="PS01149">
    <property type="entry name" value="PSI_RSU"/>
    <property type="match status" value="1"/>
</dbReference>
<evidence type="ECO:0000256" key="3">
    <source>
        <dbReference type="ARBA" id="ARBA00023235"/>
    </source>
</evidence>
<dbReference type="InterPro" id="IPR006145">
    <property type="entry name" value="PsdUridine_synth_RsuA/RluA"/>
</dbReference>
<dbReference type="SUPFAM" id="SSF55120">
    <property type="entry name" value="Pseudouridine synthase"/>
    <property type="match status" value="1"/>
</dbReference>
<evidence type="ECO:0000313" key="7">
    <source>
        <dbReference type="EMBL" id="OIP42314.1"/>
    </source>
</evidence>
<dbReference type="GO" id="GO:0005829">
    <property type="term" value="C:cytosol"/>
    <property type="evidence" value="ECO:0007669"/>
    <property type="project" value="UniProtKB-ARBA"/>
</dbReference>
<accession>A0A1J5EBW4</accession>
<proteinExistence type="inferred from homology"/>
<dbReference type="SUPFAM" id="SSF55174">
    <property type="entry name" value="Alpha-L RNA-binding motif"/>
    <property type="match status" value="1"/>
</dbReference>
<comment type="caution">
    <text evidence="7">The sequence shown here is derived from an EMBL/GenBank/DDBJ whole genome shotgun (WGS) entry which is preliminary data.</text>
</comment>
<dbReference type="InterPro" id="IPR018496">
    <property type="entry name" value="PsdUridine_synth_RsuA/RluB_CS"/>
</dbReference>
<gene>
    <name evidence="7" type="ORF">AUJ95_01815</name>
</gene>
<dbReference type="GO" id="GO:0120159">
    <property type="term" value="F:rRNA pseudouridine synthase activity"/>
    <property type="evidence" value="ECO:0007669"/>
    <property type="project" value="UniProtKB-ARBA"/>
</dbReference>
<dbReference type="FunFam" id="3.30.70.1560:FF:000001">
    <property type="entry name" value="Pseudouridine synthase"/>
    <property type="match status" value="1"/>
</dbReference>
<dbReference type="EMBL" id="MNYI01000052">
    <property type="protein sequence ID" value="OIP42314.1"/>
    <property type="molecule type" value="Genomic_DNA"/>
</dbReference>
<dbReference type="CDD" id="cd00165">
    <property type="entry name" value="S4"/>
    <property type="match status" value="1"/>
</dbReference>
<dbReference type="SMART" id="SM00363">
    <property type="entry name" value="S4"/>
    <property type="match status" value="1"/>
</dbReference>
<keyword evidence="2 4" id="KW-0694">RNA-binding</keyword>
<dbReference type="FunFam" id="3.10.290.10:FF:000003">
    <property type="entry name" value="Pseudouridine synthase"/>
    <property type="match status" value="1"/>
</dbReference>
<dbReference type="AlphaFoldDB" id="A0A1J5EBW4"/>
<dbReference type="GO" id="GO:0000455">
    <property type="term" value="P:enzyme-directed rRNA pseudouridine synthesis"/>
    <property type="evidence" value="ECO:0007669"/>
    <property type="project" value="UniProtKB-ARBA"/>
</dbReference>
<dbReference type="Pfam" id="PF00849">
    <property type="entry name" value="PseudoU_synth_2"/>
    <property type="match status" value="1"/>
</dbReference>
<sequence>MKERLQKIIAKSGITSRRKAEELIELGCVTVDGKTVNKLGTRVDSKASLIRVSGKPIQLEEKVYILFYKPKGFVTTLCDEFNRPTVMDLLRGVKERVFPVGRLDYDTEGLLLLTNDGDYTNKLIHPKFKVPKVYIAKLKDRVEPEKITVLRRGIRLEDGWTKPAKAVILSQTNAFTVLKITIYEGRKRQVKRMADAIGHPLMELKRIQFGPYSLGTMQKGQWRYVKQYEIRSNGTTHHGDTQGTENIWR</sequence>
<dbReference type="PANTHER" id="PTHR47683:SF2">
    <property type="entry name" value="RNA-BINDING S4 DOMAIN-CONTAINING PROTEIN"/>
    <property type="match status" value="1"/>
</dbReference>
<evidence type="ECO:0000256" key="1">
    <source>
        <dbReference type="ARBA" id="ARBA00008348"/>
    </source>
</evidence>
<dbReference type="InterPro" id="IPR002942">
    <property type="entry name" value="S4_RNA-bd"/>
</dbReference>
<keyword evidence="3 5" id="KW-0413">Isomerase</keyword>
<dbReference type="Gene3D" id="3.30.70.580">
    <property type="entry name" value="Pseudouridine synthase I, catalytic domain, N-terminal subdomain"/>
    <property type="match status" value="1"/>
</dbReference>
<organism evidence="7 8">
    <name type="scientific">Candidatus Desantisbacteria bacterium CG2_30_40_21</name>
    <dbReference type="NCBI Taxonomy" id="1817895"/>
    <lineage>
        <taxon>Bacteria</taxon>
        <taxon>Candidatus Desantisiibacteriota</taxon>
    </lineage>
</organism>
<dbReference type="InterPro" id="IPR050343">
    <property type="entry name" value="RsuA_PseudoU_synthase"/>
</dbReference>